<name>D3IVG8_PHYED</name>
<proteinExistence type="predicted"/>
<sequence length="122" mass="14060">MLSIFVYLCEAYLGIPSDLELFQYFYGMARQTGIAGSCGLKLHDGKSKEYIQMFTRFSWPGWRKRWFYGKTTQDDSLTFAGKAAEKIPSWDSTPRDLGRIAPYIQAIKDLKEEGLTVRTRDI</sequence>
<dbReference type="Pfam" id="PF04195">
    <property type="entry name" value="Transposase_28"/>
    <property type="match status" value="1"/>
</dbReference>
<dbReference type="PANTHER" id="PTHR33026">
    <property type="entry name" value="OS06G0360600 PROTEIN"/>
    <property type="match status" value="1"/>
</dbReference>
<accession>D3IVG8</accession>
<evidence type="ECO:0000313" key="2">
    <source>
        <dbReference type="EMBL" id="ADB85308.1"/>
    </source>
</evidence>
<dbReference type="AlphaFoldDB" id="D3IVG8"/>
<protein>
    <submittedName>
        <fullName evidence="2">Putative retrotransposon protein</fullName>
    </submittedName>
</protein>
<dbReference type="EMBL" id="GQ252828">
    <property type="protein sequence ID" value="ADB85308.1"/>
    <property type="molecule type" value="Genomic_DNA"/>
</dbReference>
<feature type="domain" description="Transposase (putative) gypsy type" evidence="1">
    <location>
        <begin position="2"/>
        <end position="27"/>
    </location>
</feature>
<organism evidence="2">
    <name type="scientific">Phyllostachys edulis</name>
    <name type="common">Tortoise shell bamboo</name>
    <name type="synonym">Bambusa edulis</name>
    <dbReference type="NCBI Taxonomy" id="38705"/>
    <lineage>
        <taxon>Eukaryota</taxon>
        <taxon>Viridiplantae</taxon>
        <taxon>Streptophyta</taxon>
        <taxon>Embryophyta</taxon>
        <taxon>Tracheophyta</taxon>
        <taxon>Spermatophyta</taxon>
        <taxon>Magnoliopsida</taxon>
        <taxon>Liliopsida</taxon>
        <taxon>Poales</taxon>
        <taxon>Poaceae</taxon>
        <taxon>BOP clade</taxon>
        <taxon>Bambusoideae</taxon>
        <taxon>Arundinarodae</taxon>
        <taxon>Arundinarieae</taxon>
        <taxon>Arundinariinae</taxon>
        <taxon>Phyllostachys</taxon>
    </lineage>
</organism>
<reference evidence="2" key="1">
    <citation type="journal article" date="2010" name="J. Integr. Plant Biol.">
        <title>Insights into the bamboo genome: syntenic relationships to rice and sorghum.</title>
        <authorList>
            <person name="Gui Y.J."/>
            <person name="Zhou Y."/>
            <person name="Wang Y."/>
            <person name="Wang S."/>
            <person name="Wang S.Y."/>
            <person name="Hu Y."/>
            <person name="Bo S.P."/>
            <person name="Chen H."/>
            <person name="Zhou C.P."/>
            <person name="Ma N.X."/>
            <person name="Zhang T.Z."/>
            <person name="Fan L.J."/>
        </authorList>
    </citation>
    <scope>NUCLEOTIDE SEQUENCE</scope>
    <source>
        <tissue evidence="2">Shoot</tissue>
    </source>
</reference>
<dbReference type="InterPro" id="IPR007321">
    <property type="entry name" value="Transposase_28"/>
</dbReference>
<evidence type="ECO:0000259" key="1">
    <source>
        <dbReference type="Pfam" id="PF04195"/>
    </source>
</evidence>
<dbReference type="PANTHER" id="PTHR33026:SF7">
    <property type="entry name" value="OS03G0100275 PROTEIN"/>
    <property type="match status" value="1"/>
</dbReference>